<feature type="region of interest" description="Disordered" evidence="1">
    <location>
        <begin position="42"/>
        <end position="62"/>
    </location>
</feature>
<proteinExistence type="predicted"/>
<dbReference type="PANTHER" id="PTHR34123">
    <property type="entry name" value="OS04G0578200 PROTEIN"/>
    <property type="match status" value="1"/>
</dbReference>
<dbReference type="PANTHER" id="PTHR34123:SF1">
    <property type="entry name" value="OS04G0578200 PROTEIN"/>
    <property type="match status" value="1"/>
</dbReference>
<protein>
    <submittedName>
        <fullName evidence="2">Uncharacterized protein</fullName>
    </submittedName>
</protein>
<name>A0ABD3QZ63_9STRA</name>
<gene>
    <name evidence="2" type="ORF">ACHAWO_003003</name>
</gene>
<dbReference type="PROSITE" id="PS51257">
    <property type="entry name" value="PROKAR_LIPOPROTEIN"/>
    <property type="match status" value="1"/>
</dbReference>
<feature type="compositionally biased region" description="Basic and acidic residues" evidence="1">
    <location>
        <begin position="52"/>
        <end position="62"/>
    </location>
</feature>
<evidence type="ECO:0000256" key="1">
    <source>
        <dbReference type="SAM" id="MobiDB-lite"/>
    </source>
</evidence>
<evidence type="ECO:0000313" key="2">
    <source>
        <dbReference type="EMBL" id="KAL3805493.1"/>
    </source>
</evidence>
<comment type="caution">
    <text evidence="2">The sequence shown here is derived from an EMBL/GenBank/DDBJ whole genome shotgun (WGS) entry which is preliminary data.</text>
</comment>
<sequence>MPRSDIMPRPAAIIYTASILCLLSSCAAFTFTPRAVQSRHETSSASKLNLSSEKDQDNGKVELKSNNPLELAAWYGVEAFGKLFSKNNDSSVNGRIGDIDLTKSPTSMKETLERIQLDNDRYYFLSGEVDRLIYDENCLFADPFVSFNGRDRFIDNLSNLGSFITNYNAKMIRYDVNDDGSEVNTKVMVKIELNLPWKPVLAWPWGVKYGIDPESYLVTSHKESWDIEPLEPKMWFNSHHIVTTNSSILGSEANIQEAHRENQSMNKKLKLIFSRATIIY</sequence>
<accession>A0ABD3QZ63</accession>
<keyword evidence="3" id="KW-1185">Reference proteome</keyword>
<dbReference type="Proteomes" id="UP001530400">
    <property type="component" value="Unassembled WGS sequence"/>
</dbReference>
<evidence type="ECO:0000313" key="3">
    <source>
        <dbReference type="Proteomes" id="UP001530400"/>
    </source>
</evidence>
<dbReference type="InterPro" id="IPR018790">
    <property type="entry name" value="DUF2358"/>
</dbReference>
<dbReference type="EMBL" id="JALLPJ020000002">
    <property type="protein sequence ID" value="KAL3805493.1"/>
    <property type="molecule type" value="Genomic_DNA"/>
</dbReference>
<reference evidence="2 3" key="1">
    <citation type="submission" date="2024-10" db="EMBL/GenBank/DDBJ databases">
        <title>Updated reference genomes for cyclostephanoid diatoms.</title>
        <authorList>
            <person name="Roberts W.R."/>
            <person name="Alverson A.J."/>
        </authorList>
    </citation>
    <scope>NUCLEOTIDE SEQUENCE [LARGE SCALE GENOMIC DNA]</scope>
    <source>
        <strain evidence="2 3">AJA010-31</strain>
    </source>
</reference>
<dbReference type="AlphaFoldDB" id="A0ABD3QZ63"/>
<dbReference type="Pfam" id="PF10184">
    <property type="entry name" value="DUF2358"/>
    <property type="match status" value="1"/>
</dbReference>
<organism evidence="2 3">
    <name type="scientific">Cyclotella atomus</name>
    <dbReference type="NCBI Taxonomy" id="382360"/>
    <lineage>
        <taxon>Eukaryota</taxon>
        <taxon>Sar</taxon>
        <taxon>Stramenopiles</taxon>
        <taxon>Ochrophyta</taxon>
        <taxon>Bacillariophyta</taxon>
        <taxon>Coscinodiscophyceae</taxon>
        <taxon>Thalassiosirophycidae</taxon>
        <taxon>Stephanodiscales</taxon>
        <taxon>Stephanodiscaceae</taxon>
        <taxon>Cyclotella</taxon>
    </lineage>
</organism>